<dbReference type="GeneID" id="136820492"/>
<dbReference type="SUPFAM" id="SSF47473">
    <property type="entry name" value="EF-hand"/>
    <property type="match status" value="1"/>
</dbReference>
<keyword evidence="8" id="KW-0599">Photoprotein</keyword>
<evidence type="ECO:0000259" key="11">
    <source>
        <dbReference type="PROSITE" id="PS50222"/>
    </source>
</evidence>
<dbReference type="InterPro" id="IPR028846">
    <property type="entry name" value="Recoverin"/>
</dbReference>
<dbReference type="SMART" id="SM00054">
    <property type="entry name" value="EFh"/>
    <property type="match status" value="3"/>
</dbReference>
<comment type="similarity">
    <text evidence="1">Belongs to the recoverin family.</text>
</comment>
<dbReference type="GO" id="GO:0008218">
    <property type="term" value="P:bioluminescence"/>
    <property type="evidence" value="ECO:0007669"/>
    <property type="project" value="UniProtKB-KW"/>
</dbReference>
<dbReference type="OrthoDB" id="191686at2759"/>
<keyword evidence="9" id="KW-0449">Lipoprotein</keyword>
<dbReference type="PANTHER" id="PTHR23055:SF178">
    <property type="entry name" value="NEUROCALCIN HOMOLOG"/>
    <property type="match status" value="1"/>
</dbReference>
<dbReference type="InterPro" id="IPR002048">
    <property type="entry name" value="EF_hand_dom"/>
</dbReference>
<dbReference type="EnsemblMetazoa" id="CLYHEMT019305.3">
    <property type="protein sequence ID" value="CLYHEMP019305.3"/>
    <property type="gene ID" value="CLYHEMG019305"/>
</dbReference>
<keyword evidence="5" id="KW-0677">Repeat</keyword>
<feature type="domain" description="EF-hand" evidence="11">
    <location>
        <begin position="239"/>
        <end position="274"/>
    </location>
</feature>
<keyword evidence="13" id="KW-1185">Reference proteome</keyword>
<dbReference type="PANTHER" id="PTHR23055">
    <property type="entry name" value="CALCIUM BINDING PROTEINS"/>
    <property type="match status" value="1"/>
</dbReference>
<feature type="region of interest" description="Disordered" evidence="10">
    <location>
        <begin position="1"/>
        <end position="85"/>
    </location>
</feature>
<evidence type="ECO:0000256" key="6">
    <source>
        <dbReference type="ARBA" id="ARBA00022837"/>
    </source>
</evidence>
<keyword evidence="6" id="KW-0106">Calcium</keyword>
<evidence type="ECO:0000256" key="2">
    <source>
        <dbReference type="ARBA" id="ARBA00007828"/>
    </source>
</evidence>
<name>A0A7M6DP39_9CNID</name>
<dbReference type="CDD" id="cd00051">
    <property type="entry name" value="EFh"/>
    <property type="match status" value="2"/>
</dbReference>
<evidence type="ECO:0000256" key="7">
    <source>
        <dbReference type="ARBA" id="ARBA00023223"/>
    </source>
</evidence>
<comment type="similarity">
    <text evidence="2">Belongs to the aequorin family.</text>
</comment>
<evidence type="ECO:0000256" key="4">
    <source>
        <dbReference type="ARBA" id="ARBA00022723"/>
    </source>
</evidence>
<dbReference type="PROSITE" id="PS00018">
    <property type="entry name" value="EF_HAND_1"/>
    <property type="match status" value="3"/>
</dbReference>
<keyword evidence="3" id="KW-0519">Myristate</keyword>
<organism evidence="12 13">
    <name type="scientific">Clytia hemisphaerica</name>
    <dbReference type="NCBI Taxonomy" id="252671"/>
    <lineage>
        <taxon>Eukaryota</taxon>
        <taxon>Metazoa</taxon>
        <taxon>Cnidaria</taxon>
        <taxon>Hydrozoa</taxon>
        <taxon>Hydroidolina</taxon>
        <taxon>Leptothecata</taxon>
        <taxon>Obeliida</taxon>
        <taxon>Clytiidae</taxon>
        <taxon>Clytia</taxon>
    </lineage>
</organism>
<dbReference type="RefSeq" id="XP_066932778.1">
    <property type="nucleotide sequence ID" value="XM_067076677.1"/>
</dbReference>
<evidence type="ECO:0000256" key="3">
    <source>
        <dbReference type="ARBA" id="ARBA00022707"/>
    </source>
</evidence>
<proteinExistence type="inferred from homology"/>
<evidence type="ECO:0000256" key="5">
    <source>
        <dbReference type="ARBA" id="ARBA00022737"/>
    </source>
</evidence>
<keyword evidence="7" id="KW-0455">Luminescence</keyword>
<dbReference type="PRINTS" id="PR00450">
    <property type="entry name" value="RECOVERIN"/>
</dbReference>
<dbReference type="FunFam" id="1.10.238.10:FF:000009">
    <property type="entry name" value="Visinin-like protein 1"/>
    <property type="match status" value="1"/>
</dbReference>
<accession>A0A7M6DP39</accession>
<evidence type="ECO:0000256" key="9">
    <source>
        <dbReference type="ARBA" id="ARBA00023288"/>
    </source>
</evidence>
<evidence type="ECO:0000313" key="12">
    <source>
        <dbReference type="EnsemblMetazoa" id="CLYHEMP019305.3"/>
    </source>
</evidence>
<dbReference type="Pfam" id="PF13499">
    <property type="entry name" value="EF-hand_7"/>
    <property type="match status" value="2"/>
</dbReference>
<evidence type="ECO:0000256" key="1">
    <source>
        <dbReference type="ARBA" id="ARBA00006049"/>
    </source>
</evidence>
<dbReference type="PROSITE" id="PS50222">
    <property type="entry name" value="EF_HAND_2"/>
    <property type="match status" value="3"/>
</dbReference>
<protein>
    <recommendedName>
        <fullName evidence="11">EF-hand domain-containing protein</fullName>
    </recommendedName>
</protein>
<evidence type="ECO:0000313" key="13">
    <source>
        <dbReference type="Proteomes" id="UP000594262"/>
    </source>
</evidence>
<reference evidence="12" key="1">
    <citation type="submission" date="2021-01" db="UniProtKB">
        <authorList>
            <consortium name="EnsemblMetazoa"/>
        </authorList>
    </citation>
    <scope>IDENTIFICATION</scope>
</reference>
<feature type="domain" description="EF-hand" evidence="11">
    <location>
        <begin position="195"/>
        <end position="230"/>
    </location>
</feature>
<dbReference type="InterPro" id="IPR011992">
    <property type="entry name" value="EF-hand-dom_pair"/>
</dbReference>
<evidence type="ECO:0000256" key="8">
    <source>
        <dbReference type="ARBA" id="ARBA00023262"/>
    </source>
</evidence>
<dbReference type="Gene3D" id="1.10.238.10">
    <property type="entry name" value="EF-hand"/>
    <property type="match status" value="1"/>
</dbReference>
<dbReference type="Proteomes" id="UP000594262">
    <property type="component" value="Unplaced"/>
</dbReference>
<dbReference type="AlphaFoldDB" id="A0A7M6DP39"/>
<feature type="compositionally biased region" description="Polar residues" evidence="10">
    <location>
        <begin position="31"/>
        <end position="43"/>
    </location>
</feature>
<evidence type="ECO:0000256" key="10">
    <source>
        <dbReference type="SAM" id="MobiDB-lite"/>
    </source>
</evidence>
<dbReference type="GeneID" id="136820486"/>
<keyword evidence="4" id="KW-0479">Metal-binding</keyword>
<sequence length="282" mass="32253">MGGKSTKQKWEHIDQNENSMVETRKSPNRPRGQNGSFLGTNFADTLPPPPGAEIDQSKTGTDGLDGAPSLKRGSSKRSSWRRGSSAFSKFGNSIRRSSQMGKVQSKIPPSELKDLLTRTHFTENELKEWYSGFKRDCPDGRLTLEQFTNIYSEFYGTHEAKKFAEHLFRTFDVNQDGRIDFREFICSLSITTRGSFEEKLRWAFDVYDIDGNGVISFNEVLAIVRSINKMMGYINDKNASTERIQDVFKNFDKNQDQMLSLEEFIEGAKRDQTFVKMLQCTE</sequence>
<dbReference type="EnsemblMetazoa" id="CLYHEMT019294.1">
    <property type="protein sequence ID" value="CLYHEMP019294.1"/>
    <property type="gene ID" value="CLYHEMG019294"/>
</dbReference>
<dbReference type="RefSeq" id="XP_066932771.1">
    <property type="nucleotide sequence ID" value="XM_067076670.1"/>
</dbReference>
<dbReference type="InterPro" id="IPR018247">
    <property type="entry name" value="EF_Hand_1_Ca_BS"/>
</dbReference>
<feature type="domain" description="EF-hand" evidence="11">
    <location>
        <begin position="159"/>
        <end position="194"/>
    </location>
</feature>
<dbReference type="GO" id="GO:0005509">
    <property type="term" value="F:calcium ion binding"/>
    <property type="evidence" value="ECO:0007669"/>
    <property type="project" value="InterPro"/>
</dbReference>